<dbReference type="AlphaFoldDB" id="A0A2I0KAK4"/>
<dbReference type="STRING" id="22663.A0A2I0KAK4"/>
<gene>
    <name evidence="2" type="ORF">CRG98_014782</name>
</gene>
<feature type="domain" description="Reverse transcriptase Ty1/copia-type" evidence="1">
    <location>
        <begin position="11"/>
        <end position="165"/>
    </location>
</feature>
<accession>A0A2I0KAK4</accession>
<dbReference type="InterPro" id="IPR043502">
    <property type="entry name" value="DNA/RNA_pol_sf"/>
</dbReference>
<dbReference type="Pfam" id="PF07727">
    <property type="entry name" value="RVT_2"/>
    <property type="match status" value="1"/>
</dbReference>
<sequence length="271" mass="30609">MEEEYLALLQNHTWELVPSSPTQNVVGCKWVYRIKQKADGTIDRYKARLVAKGFNQREGVDYSETFSPVIKPVTIRNILSLAVSSQWPIRQLDVKNTFLHGYLNEEVYMTQPPGFIDTSRPDYVCRLRRSLYGLKQAPRAWFQRLNTYLQRLGFSNSKADPSLFILRGLDYLVYLLCKPISSPVTSGSRLSLHDGDLFDDPSLYRSVVGSLQYLLMTRPDIAYAVNQMMVNTQTGANRGGGRGWADATVLGCVHMTNHMTLACLVGLDSVC</sequence>
<comment type="caution">
    <text evidence="2">The sequence shown here is derived from an EMBL/GenBank/DDBJ whole genome shotgun (WGS) entry which is preliminary data.</text>
</comment>
<dbReference type="SUPFAM" id="SSF56672">
    <property type="entry name" value="DNA/RNA polymerases"/>
    <property type="match status" value="1"/>
</dbReference>
<name>A0A2I0KAK4_PUNGR</name>
<dbReference type="Proteomes" id="UP000233551">
    <property type="component" value="Unassembled WGS sequence"/>
</dbReference>
<dbReference type="PANTHER" id="PTHR11439">
    <property type="entry name" value="GAG-POL-RELATED RETROTRANSPOSON"/>
    <property type="match status" value="1"/>
</dbReference>
<keyword evidence="3" id="KW-1185">Reference proteome</keyword>
<dbReference type="EMBL" id="PGOL01000793">
    <property type="protein sequence ID" value="PKI64786.1"/>
    <property type="molecule type" value="Genomic_DNA"/>
</dbReference>
<dbReference type="InterPro" id="IPR013103">
    <property type="entry name" value="RVT_2"/>
</dbReference>
<proteinExistence type="predicted"/>
<evidence type="ECO:0000259" key="1">
    <source>
        <dbReference type="Pfam" id="PF07727"/>
    </source>
</evidence>
<reference evidence="2 3" key="1">
    <citation type="submission" date="2017-11" db="EMBL/GenBank/DDBJ databases">
        <title>De-novo sequencing of pomegranate (Punica granatum L.) genome.</title>
        <authorList>
            <person name="Akparov Z."/>
            <person name="Amiraslanov A."/>
            <person name="Hajiyeva S."/>
            <person name="Abbasov M."/>
            <person name="Kaur K."/>
            <person name="Hamwieh A."/>
            <person name="Solovyev V."/>
            <person name="Salamov A."/>
            <person name="Braich B."/>
            <person name="Kosarev P."/>
            <person name="Mahmoud A."/>
            <person name="Hajiyev E."/>
            <person name="Babayeva S."/>
            <person name="Izzatullayeva V."/>
            <person name="Mammadov A."/>
            <person name="Mammadov A."/>
            <person name="Sharifova S."/>
            <person name="Ojaghi J."/>
            <person name="Eynullazada K."/>
            <person name="Bayramov B."/>
            <person name="Abdulazimova A."/>
            <person name="Shahmuradov I."/>
        </authorList>
    </citation>
    <scope>NUCLEOTIDE SEQUENCE [LARGE SCALE GENOMIC DNA]</scope>
    <source>
        <strain evidence="3">cv. AG2017</strain>
        <tissue evidence="2">Leaf</tissue>
    </source>
</reference>
<dbReference type="PANTHER" id="PTHR11439:SF467">
    <property type="entry name" value="INTEGRASE CATALYTIC DOMAIN-CONTAINING PROTEIN"/>
    <property type="match status" value="1"/>
</dbReference>
<evidence type="ECO:0000313" key="3">
    <source>
        <dbReference type="Proteomes" id="UP000233551"/>
    </source>
</evidence>
<protein>
    <recommendedName>
        <fullName evidence="1">Reverse transcriptase Ty1/copia-type domain-containing protein</fullName>
    </recommendedName>
</protein>
<organism evidence="2 3">
    <name type="scientific">Punica granatum</name>
    <name type="common">Pomegranate</name>
    <dbReference type="NCBI Taxonomy" id="22663"/>
    <lineage>
        <taxon>Eukaryota</taxon>
        <taxon>Viridiplantae</taxon>
        <taxon>Streptophyta</taxon>
        <taxon>Embryophyta</taxon>
        <taxon>Tracheophyta</taxon>
        <taxon>Spermatophyta</taxon>
        <taxon>Magnoliopsida</taxon>
        <taxon>eudicotyledons</taxon>
        <taxon>Gunneridae</taxon>
        <taxon>Pentapetalae</taxon>
        <taxon>rosids</taxon>
        <taxon>malvids</taxon>
        <taxon>Myrtales</taxon>
        <taxon>Lythraceae</taxon>
        <taxon>Punica</taxon>
    </lineage>
</organism>
<evidence type="ECO:0000313" key="2">
    <source>
        <dbReference type="EMBL" id="PKI64786.1"/>
    </source>
</evidence>